<gene>
    <name evidence="4" type="ORF">EPI10_020986</name>
</gene>
<feature type="compositionally biased region" description="Basic and acidic residues" evidence="2">
    <location>
        <begin position="1"/>
        <end position="10"/>
    </location>
</feature>
<dbReference type="GO" id="GO:0008270">
    <property type="term" value="F:zinc ion binding"/>
    <property type="evidence" value="ECO:0007669"/>
    <property type="project" value="UniProtKB-KW"/>
</dbReference>
<accession>A0A5B6WGU4</accession>
<name>A0A5B6WGU4_9ROSI</name>
<dbReference type="InterPro" id="IPR001878">
    <property type="entry name" value="Znf_CCHC"/>
</dbReference>
<feature type="domain" description="CCHC-type" evidence="3">
    <location>
        <begin position="74"/>
        <end position="90"/>
    </location>
</feature>
<dbReference type="OrthoDB" id="1001865at2759"/>
<dbReference type="SUPFAM" id="SSF57756">
    <property type="entry name" value="Retrovirus zinc finger-like domains"/>
    <property type="match status" value="1"/>
</dbReference>
<dbReference type="PANTHER" id="PTHR35046">
    <property type="entry name" value="ZINC KNUCKLE (CCHC-TYPE) FAMILY PROTEIN"/>
    <property type="match status" value="1"/>
</dbReference>
<dbReference type="EMBL" id="SMMG02000003">
    <property type="protein sequence ID" value="KAA3480564.1"/>
    <property type="molecule type" value="Genomic_DNA"/>
</dbReference>
<dbReference type="AlphaFoldDB" id="A0A5B6WGU4"/>
<evidence type="ECO:0000313" key="4">
    <source>
        <dbReference type="EMBL" id="KAA3480564.1"/>
    </source>
</evidence>
<organism evidence="4 5">
    <name type="scientific">Gossypium australe</name>
    <dbReference type="NCBI Taxonomy" id="47621"/>
    <lineage>
        <taxon>Eukaryota</taxon>
        <taxon>Viridiplantae</taxon>
        <taxon>Streptophyta</taxon>
        <taxon>Embryophyta</taxon>
        <taxon>Tracheophyta</taxon>
        <taxon>Spermatophyta</taxon>
        <taxon>Magnoliopsida</taxon>
        <taxon>eudicotyledons</taxon>
        <taxon>Gunneridae</taxon>
        <taxon>Pentapetalae</taxon>
        <taxon>rosids</taxon>
        <taxon>malvids</taxon>
        <taxon>Malvales</taxon>
        <taxon>Malvaceae</taxon>
        <taxon>Malvoideae</taxon>
        <taxon>Gossypium</taxon>
    </lineage>
</organism>
<dbReference type="Proteomes" id="UP000325315">
    <property type="component" value="Unassembled WGS sequence"/>
</dbReference>
<dbReference type="SMART" id="SM00343">
    <property type="entry name" value="ZnF_C2HC"/>
    <property type="match status" value="1"/>
</dbReference>
<dbReference type="GO" id="GO:0003676">
    <property type="term" value="F:nucleic acid binding"/>
    <property type="evidence" value="ECO:0007669"/>
    <property type="project" value="InterPro"/>
</dbReference>
<keyword evidence="5" id="KW-1185">Reference proteome</keyword>
<feature type="region of interest" description="Disordered" evidence="2">
    <location>
        <begin position="97"/>
        <end position="126"/>
    </location>
</feature>
<keyword evidence="1" id="KW-0862">Zinc</keyword>
<comment type="caution">
    <text evidence="4">The sequence shown here is derived from an EMBL/GenBank/DDBJ whole genome shotgun (WGS) entry which is preliminary data.</text>
</comment>
<keyword evidence="1" id="KW-0863">Zinc-finger</keyword>
<protein>
    <submittedName>
        <fullName evidence="4">Retrovirus-related Pol polyprotein from transposon 297 family</fullName>
    </submittedName>
</protein>
<sequence>MEISDMVDKQLKKKGVVRGYSTPNAPKWNQGPSKNASASQAKEPMMLVKTTKPLAETSKGKAIDNNQNRTCDIKCFKCLGRGHIASQCPNRNGMVIRSNREIESEWEDDENENEDENPSEENDELEYVVEGEMLVIKKSLYAKLRK</sequence>
<feature type="region of interest" description="Disordered" evidence="2">
    <location>
        <begin position="1"/>
        <end position="44"/>
    </location>
</feature>
<reference evidence="5" key="1">
    <citation type="journal article" date="2019" name="Plant Biotechnol. J.">
        <title>Genome sequencing of the Australian wild diploid species Gossypium australe highlights disease resistance and delayed gland morphogenesis.</title>
        <authorList>
            <person name="Cai Y."/>
            <person name="Cai X."/>
            <person name="Wang Q."/>
            <person name="Wang P."/>
            <person name="Zhang Y."/>
            <person name="Cai C."/>
            <person name="Xu Y."/>
            <person name="Wang K."/>
            <person name="Zhou Z."/>
            <person name="Wang C."/>
            <person name="Geng S."/>
            <person name="Li B."/>
            <person name="Dong Q."/>
            <person name="Hou Y."/>
            <person name="Wang H."/>
            <person name="Ai P."/>
            <person name="Liu Z."/>
            <person name="Yi F."/>
            <person name="Sun M."/>
            <person name="An G."/>
            <person name="Cheng J."/>
            <person name="Zhang Y."/>
            <person name="Shi Q."/>
            <person name="Xie Y."/>
            <person name="Shi X."/>
            <person name="Chang Y."/>
            <person name="Huang F."/>
            <person name="Chen Y."/>
            <person name="Hong S."/>
            <person name="Mi L."/>
            <person name="Sun Q."/>
            <person name="Zhang L."/>
            <person name="Zhou B."/>
            <person name="Peng R."/>
            <person name="Zhang X."/>
            <person name="Liu F."/>
        </authorList>
    </citation>
    <scope>NUCLEOTIDE SEQUENCE [LARGE SCALE GENOMIC DNA]</scope>
    <source>
        <strain evidence="5">cv. PA1801</strain>
    </source>
</reference>
<dbReference type="PANTHER" id="PTHR35046:SF9">
    <property type="entry name" value="RNA-DIRECTED DNA POLYMERASE"/>
    <property type="match status" value="1"/>
</dbReference>
<evidence type="ECO:0000256" key="2">
    <source>
        <dbReference type="SAM" id="MobiDB-lite"/>
    </source>
</evidence>
<dbReference type="PROSITE" id="PS50158">
    <property type="entry name" value="ZF_CCHC"/>
    <property type="match status" value="1"/>
</dbReference>
<dbReference type="Pfam" id="PF00098">
    <property type="entry name" value="zf-CCHC"/>
    <property type="match status" value="1"/>
</dbReference>
<dbReference type="Gene3D" id="4.10.60.10">
    <property type="entry name" value="Zinc finger, CCHC-type"/>
    <property type="match status" value="1"/>
</dbReference>
<evidence type="ECO:0000259" key="3">
    <source>
        <dbReference type="PROSITE" id="PS50158"/>
    </source>
</evidence>
<evidence type="ECO:0000313" key="5">
    <source>
        <dbReference type="Proteomes" id="UP000325315"/>
    </source>
</evidence>
<proteinExistence type="predicted"/>
<dbReference type="InterPro" id="IPR036875">
    <property type="entry name" value="Znf_CCHC_sf"/>
</dbReference>
<feature type="compositionally biased region" description="Acidic residues" evidence="2">
    <location>
        <begin position="104"/>
        <end position="126"/>
    </location>
</feature>
<keyword evidence="1" id="KW-0479">Metal-binding</keyword>
<evidence type="ECO:0000256" key="1">
    <source>
        <dbReference type="PROSITE-ProRule" id="PRU00047"/>
    </source>
</evidence>
<feature type="compositionally biased region" description="Polar residues" evidence="2">
    <location>
        <begin position="30"/>
        <end position="40"/>
    </location>
</feature>